<dbReference type="PANTHER" id="PTHR30619:SF7">
    <property type="entry name" value="BETA-LACTAMASE DOMAIN PROTEIN"/>
    <property type="match status" value="1"/>
</dbReference>
<comment type="subcellular location">
    <subcellularLocation>
        <location evidence="1">Cell membrane</location>
        <topology evidence="1">Multi-pass membrane protein</topology>
    </subcellularLocation>
</comment>
<dbReference type="Pfam" id="PF03772">
    <property type="entry name" value="Competence"/>
    <property type="match status" value="1"/>
</dbReference>
<evidence type="ECO:0000256" key="5">
    <source>
        <dbReference type="ARBA" id="ARBA00023136"/>
    </source>
</evidence>
<dbReference type="Proteomes" id="UP000274792">
    <property type="component" value="Unassembled WGS sequence"/>
</dbReference>
<evidence type="ECO:0000313" key="9">
    <source>
        <dbReference type="Proteomes" id="UP000274792"/>
    </source>
</evidence>
<name>A0AAJ4SGQ7_MAMSC</name>
<feature type="transmembrane region" description="Helical" evidence="6">
    <location>
        <begin position="231"/>
        <end position="253"/>
    </location>
</feature>
<organism evidence="8 9">
    <name type="scientific">Mammaliicoccus sciuri</name>
    <name type="common">Staphylococcus sciuri</name>
    <dbReference type="NCBI Taxonomy" id="1296"/>
    <lineage>
        <taxon>Bacteria</taxon>
        <taxon>Bacillati</taxon>
        <taxon>Bacillota</taxon>
        <taxon>Bacilli</taxon>
        <taxon>Bacillales</taxon>
        <taxon>Staphylococcaceae</taxon>
        <taxon>Mammaliicoccus</taxon>
    </lineage>
</organism>
<gene>
    <name evidence="8" type="ORF">CD117_09745</name>
</gene>
<sequence>MWFYFALYLLSGLIFFVHPYVSIVMLIILVISCYIKWQSLKILVMSFIFFMIGCLIYPNDPIQYYESFNVSKNHKNYTEVIQFGDKITIDGDAFQAEGQIHNQTYKAFYTIKNEKEKLKLLKKMPYLKNCRITYSVNQTLPNTNALKFQYFEFLQNHDIKGVIKIEHLFLNTCSNRSLTIIERIQLYRTNLIHEMKQLDLDGVDDIIALTLGDTSYLSEERIDQLKKLGIYHLYAVSGSHVALLNIFLFKLLLRMNIKYHHAENMIFILLPIYAVLTGLSPSVLRAVGVVMVYMILNKIMKIDALQILSITFIVYTIYNPHIIFDIGFQLSYIVSTFIILCVPLIKSFNTIHKIITINVVSQLSSFVILLIHFNTFQWLGFITNFLFIPLFELIIFPLVMLFMLMFATFGKVPNLFTTLIEICMNQTFKLIDVMSRIPINELVVRNLAEWIYLIVLIVVVLVLTLFIKRKYIKFLLLFTMLVFAIIYHFNHNEVILKFLDIGQGDAMIAYHHDVNQIVMIDTGGKDKLKKKPWQTRSKISNYTDSIIVPELKEKGFQKIDYLIITHPHADHMGELATLSKRVSIKHLIINKKTWDSRELKHLLEEVKETNTQIVDSSNLNELKIGESTYKFFNQNSPNYEDKNDTSIVTEITTFGSTILTTGDATEKVEESILSQLKGHYDILKVAHHGSLTSTSDRFLLKAKPHICVISSGRHNRHGLPKEAIVNKLKQNNCKVFNTQDYGMVQFEINKDNMMMTNGLQEHNKKAYNRQ</sequence>
<feature type="transmembrane region" description="Helical" evidence="6">
    <location>
        <begin position="330"/>
        <end position="348"/>
    </location>
</feature>
<keyword evidence="5 6" id="KW-0472">Membrane</keyword>
<evidence type="ECO:0000256" key="2">
    <source>
        <dbReference type="ARBA" id="ARBA00022475"/>
    </source>
</evidence>
<dbReference type="SUPFAM" id="SSF56281">
    <property type="entry name" value="Metallo-hydrolase/oxidoreductase"/>
    <property type="match status" value="1"/>
</dbReference>
<feature type="transmembrane region" description="Helical" evidence="6">
    <location>
        <begin position="354"/>
        <end position="373"/>
    </location>
</feature>
<evidence type="ECO:0000259" key="7">
    <source>
        <dbReference type="SMART" id="SM00849"/>
    </source>
</evidence>
<feature type="transmembrane region" description="Helical" evidence="6">
    <location>
        <begin position="302"/>
        <end position="318"/>
    </location>
</feature>
<evidence type="ECO:0000256" key="4">
    <source>
        <dbReference type="ARBA" id="ARBA00022989"/>
    </source>
</evidence>
<dbReference type="NCBIfam" id="TIGR00361">
    <property type="entry name" value="ComEC_Rec2"/>
    <property type="match status" value="1"/>
</dbReference>
<reference evidence="8 9" key="1">
    <citation type="submission" date="2018-10" db="EMBL/GenBank/DDBJ databases">
        <title>A collection Staphylococci species genome sequencing.</title>
        <authorList>
            <person name="Cole K."/>
        </authorList>
    </citation>
    <scope>NUCLEOTIDE SEQUENCE [LARGE SCALE GENOMIC DNA]</scope>
    <source>
        <strain evidence="9">NCTC 12218</strain>
    </source>
</reference>
<evidence type="ECO:0000256" key="1">
    <source>
        <dbReference type="ARBA" id="ARBA00004651"/>
    </source>
</evidence>
<dbReference type="InterPro" id="IPR001279">
    <property type="entry name" value="Metallo-B-lactamas"/>
</dbReference>
<evidence type="ECO:0000256" key="3">
    <source>
        <dbReference type="ARBA" id="ARBA00022692"/>
    </source>
</evidence>
<dbReference type="Gene3D" id="3.60.15.10">
    <property type="entry name" value="Ribonuclease Z/Hydroxyacylglutathione hydrolase-like"/>
    <property type="match status" value="1"/>
</dbReference>
<evidence type="ECO:0000313" key="8">
    <source>
        <dbReference type="EMBL" id="RTX71987.1"/>
    </source>
</evidence>
<feature type="transmembrane region" description="Helical" evidence="6">
    <location>
        <begin position="474"/>
        <end position="490"/>
    </location>
</feature>
<protein>
    <submittedName>
        <fullName evidence="8">DNA internalization-related competence protein ComEC/Rec2</fullName>
    </submittedName>
</protein>
<dbReference type="NCBIfam" id="TIGR00360">
    <property type="entry name" value="ComEC_N-term"/>
    <property type="match status" value="1"/>
</dbReference>
<proteinExistence type="predicted"/>
<keyword evidence="4 6" id="KW-1133">Transmembrane helix</keyword>
<comment type="caution">
    <text evidence="8">The sequence shown here is derived from an EMBL/GenBank/DDBJ whole genome shotgun (WGS) entry which is preliminary data.</text>
</comment>
<feature type="transmembrane region" description="Helical" evidence="6">
    <location>
        <begin position="265"/>
        <end position="296"/>
    </location>
</feature>
<dbReference type="EMBL" id="RXWV01000056">
    <property type="protein sequence ID" value="RTX71987.1"/>
    <property type="molecule type" value="Genomic_DNA"/>
</dbReference>
<accession>A0AAJ4SGQ7</accession>
<dbReference type="CDD" id="cd07731">
    <property type="entry name" value="ComA-like_MBL-fold"/>
    <property type="match status" value="1"/>
</dbReference>
<dbReference type="PANTHER" id="PTHR30619">
    <property type="entry name" value="DNA INTERNALIZATION/COMPETENCE PROTEIN COMEC/REC2"/>
    <property type="match status" value="1"/>
</dbReference>
<dbReference type="InterPro" id="IPR052159">
    <property type="entry name" value="Competence_DNA_uptake"/>
</dbReference>
<dbReference type="AlphaFoldDB" id="A0AAJ4SGQ7"/>
<feature type="domain" description="Metallo-beta-lactamase" evidence="7">
    <location>
        <begin position="504"/>
        <end position="713"/>
    </location>
</feature>
<evidence type="ECO:0000256" key="6">
    <source>
        <dbReference type="SAM" id="Phobius"/>
    </source>
</evidence>
<feature type="transmembrane region" description="Helical" evidence="6">
    <location>
        <begin position="6"/>
        <end position="35"/>
    </location>
</feature>
<dbReference type="GO" id="GO:0030420">
    <property type="term" value="P:establishment of competence for transformation"/>
    <property type="evidence" value="ECO:0007669"/>
    <property type="project" value="InterPro"/>
</dbReference>
<dbReference type="InterPro" id="IPR035681">
    <property type="entry name" value="ComA-like_MBL"/>
</dbReference>
<dbReference type="InterPro" id="IPR004477">
    <property type="entry name" value="ComEC_N"/>
</dbReference>
<dbReference type="InterPro" id="IPR036866">
    <property type="entry name" value="RibonucZ/Hydroxyglut_hydro"/>
</dbReference>
<feature type="transmembrane region" description="Helical" evidence="6">
    <location>
        <begin position="42"/>
        <end position="58"/>
    </location>
</feature>
<dbReference type="InterPro" id="IPR004797">
    <property type="entry name" value="Competence_ComEC/Rec2"/>
</dbReference>
<keyword evidence="2" id="KW-1003">Cell membrane</keyword>
<keyword evidence="3 6" id="KW-0812">Transmembrane</keyword>
<feature type="transmembrane region" description="Helical" evidence="6">
    <location>
        <begin position="450"/>
        <end position="467"/>
    </location>
</feature>
<dbReference type="SMART" id="SM00849">
    <property type="entry name" value="Lactamase_B"/>
    <property type="match status" value="1"/>
</dbReference>
<feature type="transmembrane region" description="Helical" evidence="6">
    <location>
        <begin position="385"/>
        <end position="409"/>
    </location>
</feature>
<dbReference type="GO" id="GO:0005886">
    <property type="term" value="C:plasma membrane"/>
    <property type="evidence" value="ECO:0007669"/>
    <property type="project" value="UniProtKB-SubCell"/>
</dbReference>
<dbReference type="Pfam" id="PF00753">
    <property type="entry name" value="Lactamase_B"/>
    <property type="match status" value="1"/>
</dbReference>